<evidence type="ECO:0000256" key="12">
    <source>
        <dbReference type="ARBA" id="ARBA00022842"/>
    </source>
</evidence>
<comment type="caution">
    <text evidence="15">Lacks conserved residue(s) required for the propagation of feature annotation.</text>
</comment>
<dbReference type="GO" id="GO:0046872">
    <property type="term" value="F:metal ion binding"/>
    <property type="evidence" value="ECO:0007669"/>
    <property type="project" value="UniProtKB-KW"/>
</dbReference>
<dbReference type="GO" id="GO:0030388">
    <property type="term" value="P:fructose 1,6-bisphosphate metabolic process"/>
    <property type="evidence" value="ECO:0007669"/>
    <property type="project" value="TreeGrafter"/>
</dbReference>
<dbReference type="Proteomes" id="UP000019591">
    <property type="component" value="Chromosome"/>
</dbReference>
<comment type="similarity">
    <text evidence="15">Belongs to the phosphofructokinase type A (PFKA) family. ATP-dependent PFK group I subfamily. Prokaryotic clade 'B1' sub-subfamily.</text>
</comment>
<evidence type="ECO:0000256" key="9">
    <source>
        <dbReference type="ARBA" id="ARBA00022741"/>
    </source>
</evidence>
<dbReference type="KEGG" id="eac:EAL2_c04560"/>
<feature type="binding site" description="in other chain" evidence="15">
    <location>
        <position position="154"/>
    </location>
    <ligand>
        <name>ADP</name>
        <dbReference type="ChEBI" id="CHEBI:456216"/>
        <note>allosteric activator; ligand shared between dimeric partners</note>
    </ligand>
</feature>
<organism evidence="17 18">
    <name type="scientific">Peptoclostridium acidaminophilum DSM 3953</name>
    <dbReference type="NCBI Taxonomy" id="1286171"/>
    <lineage>
        <taxon>Bacteria</taxon>
        <taxon>Bacillati</taxon>
        <taxon>Bacillota</taxon>
        <taxon>Clostridia</taxon>
        <taxon>Peptostreptococcales</taxon>
        <taxon>Peptoclostridiaceae</taxon>
        <taxon>Peptoclostridium</taxon>
    </lineage>
</organism>
<dbReference type="GO" id="GO:0006002">
    <property type="term" value="P:fructose 6-phosphate metabolic process"/>
    <property type="evidence" value="ECO:0007669"/>
    <property type="project" value="UniProtKB-UniRule"/>
</dbReference>
<comment type="pathway">
    <text evidence="4 15">Carbohydrate degradation; glycolysis; D-glyceraldehyde 3-phosphate and glycerone phosphate from D-glucose: step 3/4.</text>
</comment>
<name>W8TD73_PEPAC</name>
<dbReference type="GO" id="GO:0005945">
    <property type="term" value="C:6-phosphofructokinase complex"/>
    <property type="evidence" value="ECO:0007669"/>
    <property type="project" value="TreeGrafter"/>
</dbReference>
<sequence>MKTIAVLTSGGDAPGMNAAIRAVIRYGIHKGCKVYGISRGYKGLIEGDLAEVDLRSACDIIHRGGTILRTARCEEFMTEEGRRQAATVLRVFGVDGLVVIGGDGTFKGARELAKLGVNVVGIPGTIDNDLPYTDYTIGFDTAINTVLDAIGKIRDTSSSHERISIIEVMGRNCGDIALYAGLAGGAEEVVIPEKGQDMEKIFRELLESKSRGKKQSIIILSEGVGEAHELEKQIKEKTKMDSRSTVLGHIQRGGSPSAFDRILATKMGATAVELLIQGKTARVIGIRNNMIFDMDVEEALGVIKKFDSETYELIDILAN</sequence>
<dbReference type="EC" id="2.7.1.11" evidence="15"/>
<dbReference type="Gene3D" id="3.40.50.460">
    <property type="entry name" value="Phosphofructokinase domain"/>
    <property type="match status" value="1"/>
</dbReference>
<feature type="binding site" description="in other chain" evidence="15">
    <location>
        <position position="211"/>
    </location>
    <ligand>
        <name>ADP</name>
        <dbReference type="ChEBI" id="CHEBI:456216"/>
        <note>allosteric activator; ligand shared between dimeric partners</note>
    </ligand>
</feature>
<keyword evidence="9 15" id="KW-0547">Nucleotide-binding</keyword>
<feature type="binding site" evidence="15">
    <location>
        <begin position="72"/>
        <end position="73"/>
    </location>
    <ligand>
        <name>ATP</name>
        <dbReference type="ChEBI" id="CHEBI:30616"/>
    </ligand>
</feature>
<feature type="binding site" description="in other chain" evidence="15">
    <location>
        <begin position="185"/>
        <end position="187"/>
    </location>
    <ligand>
        <name>ADP</name>
        <dbReference type="ChEBI" id="CHEBI:456216"/>
        <note>allosteric activator; ligand shared between dimeric partners</note>
    </ligand>
</feature>
<dbReference type="EMBL" id="CP007452">
    <property type="protein sequence ID" value="AHM55758.1"/>
    <property type="molecule type" value="Genomic_DNA"/>
</dbReference>
<comment type="activity regulation">
    <text evidence="15">Allosterically activated by ADP and other diphosphonucleosides, and allosterically inhibited by phosphoenolpyruvate.</text>
</comment>
<dbReference type="InterPro" id="IPR000023">
    <property type="entry name" value="Phosphofructokinase_dom"/>
</dbReference>
<evidence type="ECO:0000256" key="10">
    <source>
        <dbReference type="ARBA" id="ARBA00022777"/>
    </source>
</evidence>
<comment type="subcellular location">
    <subcellularLocation>
        <location evidence="3 15">Cytoplasm</location>
    </subcellularLocation>
</comment>
<dbReference type="InterPro" id="IPR022953">
    <property type="entry name" value="ATP_PFK"/>
</dbReference>
<feature type="binding site" evidence="15">
    <location>
        <position position="243"/>
    </location>
    <ligand>
        <name>substrate</name>
        <note>ligand shared between dimeric partners</note>
    </ligand>
</feature>
<dbReference type="InterPro" id="IPR012828">
    <property type="entry name" value="PFKA_ATP_prok"/>
</dbReference>
<evidence type="ECO:0000256" key="4">
    <source>
        <dbReference type="ARBA" id="ARBA00004679"/>
    </source>
</evidence>
<evidence type="ECO:0000256" key="13">
    <source>
        <dbReference type="ARBA" id="ARBA00023152"/>
    </source>
</evidence>
<accession>W8TD73</accession>
<feature type="binding site" evidence="15">
    <location>
        <begin position="21"/>
        <end position="25"/>
    </location>
    <ligand>
        <name>ADP</name>
        <dbReference type="ChEBI" id="CHEBI:456216"/>
        <note>allosteric activator; ligand shared between dimeric partners</note>
    </ligand>
</feature>
<dbReference type="FunFam" id="3.40.50.450:FF:000001">
    <property type="entry name" value="ATP-dependent 6-phosphofructokinase"/>
    <property type="match status" value="1"/>
</dbReference>
<dbReference type="UniPathway" id="UPA00109">
    <property type="reaction ID" value="UER00182"/>
</dbReference>
<feature type="binding site" evidence="15">
    <location>
        <position position="162"/>
    </location>
    <ligand>
        <name>substrate</name>
        <note>ligand shared between dimeric partners</note>
    </ligand>
</feature>
<keyword evidence="8 15" id="KW-0479">Metal-binding</keyword>
<evidence type="ECO:0000256" key="1">
    <source>
        <dbReference type="ARBA" id="ARBA00001946"/>
    </source>
</evidence>
<dbReference type="InterPro" id="IPR035966">
    <property type="entry name" value="PKF_sf"/>
</dbReference>
<evidence type="ECO:0000256" key="15">
    <source>
        <dbReference type="HAMAP-Rule" id="MF_00339"/>
    </source>
</evidence>
<dbReference type="NCBIfam" id="TIGR02482">
    <property type="entry name" value="PFKA_ATP"/>
    <property type="match status" value="1"/>
</dbReference>
<evidence type="ECO:0000256" key="2">
    <source>
        <dbReference type="ARBA" id="ARBA00002659"/>
    </source>
</evidence>
<evidence type="ECO:0000259" key="16">
    <source>
        <dbReference type="Pfam" id="PF00365"/>
    </source>
</evidence>
<feature type="binding site" evidence="15">
    <location>
        <begin position="102"/>
        <end position="105"/>
    </location>
    <ligand>
        <name>ATP</name>
        <dbReference type="ChEBI" id="CHEBI:30616"/>
    </ligand>
</feature>
<comment type="cofactor">
    <cofactor evidence="1 15">
        <name>Mg(2+)</name>
        <dbReference type="ChEBI" id="CHEBI:18420"/>
    </cofactor>
</comment>
<dbReference type="GO" id="GO:0070095">
    <property type="term" value="F:fructose-6-phosphate binding"/>
    <property type="evidence" value="ECO:0007669"/>
    <property type="project" value="TreeGrafter"/>
</dbReference>
<dbReference type="GO" id="GO:0005524">
    <property type="term" value="F:ATP binding"/>
    <property type="evidence" value="ECO:0007669"/>
    <property type="project" value="UniProtKB-UniRule"/>
</dbReference>
<evidence type="ECO:0000256" key="3">
    <source>
        <dbReference type="ARBA" id="ARBA00004496"/>
    </source>
</evidence>
<keyword evidence="13 15" id="KW-0324">Glycolysis</keyword>
<dbReference type="Pfam" id="PF00365">
    <property type="entry name" value="PFK"/>
    <property type="match status" value="1"/>
</dbReference>
<proteinExistence type="inferred from homology"/>
<dbReference type="PANTHER" id="PTHR13697:SF4">
    <property type="entry name" value="ATP-DEPENDENT 6-PHOSPHOFRUCTOKINASE"/>
    <property type="match status" value="1"/>
</dbReference>
<dbReference type="OrthoDB" id="9802503at2"/>
<keyword evidence="18" id="KW-1185">Reference proteome</keyword>
<protein>
    <recommendedName>
        <fullName evidence="15">ATP-dependent 6-phosphofructokinase</fullName>
        <shortName evidence="15">ATP-PFK</shortName>
        <shortName evidence="15">Phosphofructokinase</shortName>
        <ecNumber evidence="15">2.7.1.11</ecNumber>
    </recommendedName>
    <alternativeName>
        <fullName evidence="15">Phosphohexokinase</fullName>
    </alternativeName>
</protein>
<evidence type="ECO:0000256" key="8">
    <source>
        <dbReference type="ARBA" id="ARBA00022723"/>
    </source>
</evidence>
<keyword evidence="12 15" id="KW-0460">Magnesium</keyword>
<dbReference type="HOGENOM" id="CLU_020655_0_1_9"/>
<feature type="binding site" evidence="15">
    <location>
        <position position="11"/>
    </location>
    <ligand>
        <name>ATP</name>
        <dbReference type="ChEBI" id="CHEBI:30616"/>
    </ligand>
</feature>
<dbReference type="PIRSF" id="PIRSF000532">
    <property type="entry name" value="ATP_PFK_prok"/>
    <property type="match status" value="1"/>
</dbReference>
<dbReference type="InterPro" id="IPR012003">
    <property type="entry name" value="ATP_PFK_prok-type"/>
</dbReference>
<dbReference type="PATRIC" id="fig|1286171.3.peg.400"/>
<evidence type="ECO:0000256" key="14">
    <source>
        <dbReference type="ARBA" id="ARBA00048070"/>
    </source>
</evidence>
<evidence type="ECO:0000313" key="17">
    <source>
        <dbReference type="EMBL" id="AHM55758.1"/>
    </source>
</evidence>
<dbReference type="GO" id="GO:0003872">
    <property type="term" value="F:6-phosphofructokinase activity"/>
    <property type="evidence" value="ECO:0007669"/>
    <property type="project" value="UniProtKB-UniRule"/>
</dbReference>
<dbReference type="RefSeq" id="WP_025434797.1">
    <property type="nucleotide sequence ID" value="NZ_CP007452.1"/>
</dbReference>
<dbReference type="FunFam" id="3.40.50.460:FF:000002">
    <property type="entry name" value="ATP-dependent 6-phosphofructokinase"/>
    <property type="match status" value="1"/>
</dbReference>
<dbReference type="GO" id="GO:0042802">
    <property type="term" value="F:identical protein binding"/>
    <property type="evidence" value="ECO:0007669"/>
    <property type="project" value="TreeGrafter"/>
</dbReference>
<comment type="function">
    <text evidence="2 15">Catalyzes the phosphorylation of D-fructose 6-phosphate to fructose 1,6-bisphosphate by ATP, the first committing step of glycolysis.</text>
</comment>
<dbReference type="PROSITE" id="PS00433">
    <property type="entry name" value="PHOSPHOFRUCTOKINASE"/>
    <property type="match status" value="1"/>
</dbReference>
<dbReference type="GO" id="GO:0016208">
    <property type="term" value="F:AMP binding"/>
    <property type="evidence" value="ECO:0007669"/>
    <property type="project" value="TreeGrafter"/>
</dbReference>
<dbReference type="eggNOG" id="COG0205">
    <property type="taxonomic scope" value="Bacteria"/>
</dbReference>
<feature type="binding site" description="in other chain" evidence="15">
    <location>
        <position position="222"/>
    </location>
    <ligand>
        <name>substrate</name>
        <note>ligand shared between dimeric partners</note>
    </ligand>
</feature>
<feature type="active site" description="Proton acceptor" evidence="15">
    <location>
        <position position="127"/>
    </location>
</feature>
<dbReference type="PANTHER" id="PTHR13697">
    <property type="entry name" value="PHOSPHOFRUCTOKINASE"/>
    <property type="match status" value="1"/>
</dbReference>
<dbReference type="GO" id="GO:0061621">
    <property type="term" value="P:canonical glycolysis"/>
    <property type="evidence" value="ECO:0007669"/>
    <property type="project" value="TreeGrafter"/>
</dbReference>
<comment type="subunit">
    <text evidence="15">Homotetramer.</text>
</comment>
<reference evidence="17 18" key="1">
    <citation type="journal article" date="2014" name="Genome Announc.">
        <title>Complete Genome Sequence of Amino Acid-Utilizing Eubacterium acidaminophilum al-2 (DSM 3953).</title>
        <authorList>
            <person name="Poehlein A."/>
            <person name="Andreesen J.R."/>
            <person name="Daniel R."/>
        </authorList>
    </citation>
    <scope>NUCLEOTIDE SEQUENCE [LARGE SCALE GENOMIC DNA]</scope>
    <source>
        <strain evidence="17 18">DSM 3953</strain>
    </source>
</reference>
<gene>
    <name evidence="15 17" type="primary">pfkA</name>
    <name evidence="17" type="ORF">EAL2_c04560</name>
</gene>
<feature type="binding site" description="in other chain" evidence="15">
    <location>
        <begin position="249"/>
        <end position="252"/>
    </location>
    <ligand>
        <name>substrate</name>
        <note>ligand shared between dimeric partners</note>
    </ligand>
</feature>
<comment type="catalytic activity">
    <reaction evidence="14 15">
        <text>beta-D-fructose 6-phosphate + ATP = beta-D-fructose 1,6-bisphosphate + ADP + H(+)</text>
        <dbReference type="Rhea" id="RHEA:16109"/>
        <dbReference type="ChEBI" id="CHEBI:15378"/>
        <dbReference type="ChEBI" id="CHEBI:30616"/>
        <dbReference type="ChEBI" id="CHEBI:32966"/>
        <dbReference type="ChEBI" id="CHEBI:57634"/>
        <dbReference type="ChEBI" id="CHEBI:456216"/>
        <dbReference type="EC" id="2.7.1.11"/>
    </reaction>
</comment>
<dbReference type="GO" id="GO:0048029">
    <property type="term" value="F:monosaccharide binding"/>
    <property type="evidence" value="ECO:0007669"/>
    <property type="project" value="TreeGrafter"/>
</dbReference>
<keyword evidence="11 15" id="KW-0067">ATP-binding</keyword>
<dbReference type="AlphaFoldDB" id="W8TD73"/>
<keyword evidence="6 15" id="KW-0021">Allosteric enzyme</keyword>
<evidence type="ECO:0000256" key="6">
    <source>
        <dbReference type="ARBA" id="ARBA00022533"/>
    </source>
</evidence>
<evidence type="ECO:0000256" key="5">
    <source>
        <dbReference type="ARBA" id="ARBA00022490"/>
    </source>
</evidence>
<dbReference type="PRINTS" id="PR00476">
    <property type="entry name" value="PHFRCTKINASE"/>
</dbReference>
<feature type="domain" description="Phosphofructokinase" evidence="16">
    <location>
        <begin position="4"/>
        <end position="275"/>
    </location>
</feature>
<dbReference type="InterPro" id="IPR015912">
    <property type="entry name" value="Phosphofructokinase_CS"/>
</dbReference>
<feature type="binding site" description="in other chain" evidence="15">
    <location>
        <begin position="169"/>
        <end position="171"/>
    </location>
    <ligand>
        <name>substrate</name>
        <note>ligand shared between dimeric partners</note>
    </ligand>
</feature>
<dbReference type="SUPFAM" id="SSF53784">
    <property type="entry name" value="Phosphofructokinase"/>
    <property type="match status" value="1"/>
</dbReference>
<feature type="binding site" description="in other chain" evidence="15">
    <location>
        <begin position="213"/>
        <end position="215"/>
    </location>
    <ligand>
        <name>ADP</name>
        <dbReference type="ChEBI" id="CHEBI:456216"/>
        <note>allosteric activator; ligand shared between dimeric partners</note>
    </ligand>
</feature>
<dbReference type="NCBIfam" id="NF002872">
    <property type="entry name" value="PRK03202.1"/>
    <property type="match status" value="1"/>
</dbReference>
<keyword evidence="10 15" id="KW-0418">Kinase</keyword>
<dbReference type="STRING" id="1286171.EAL2_c04560"/>
<evidence type="ECO:0000256" key="7">
    <source>
        <dbReference type="ARBA" id="ARBA00022679"/>
    </source>
</evidence>
<evidence type="ECO:0000256" key="11">
    <source>
        <dbReference type="ARBA" id="ARBA00022840"/>
    </source>
</evidence>
<dbReference type="HAMAP" id="MF_00339">
    <property type="entry name" value="Phosphofructokinase_I_B1"/>
    <property type="match status" value="1"/>
</dbReference>
<keyword evidence="7 15" id="KW-0808">Transferase</keyword>
<dbReference type="Gene3D" id="3.40.50.450">
    <property type="match status" value="1"/>
</dbReference>
<feature type="binding site" description="in other chain" evidence="15">
    <location>
        <begin position="125"/>
        <end position="127"/>
    </location>
    <ligand>
        <name>substrate</name>
        <note>ligand shared between dimeric partners</note>
    </ligand>
</feature>
<feature type="binding site" evidence="15">
    <location>
        <position position="103"/>
    </location>
    <ligand>
        <name>Mg(2+)</name>
        <dbReference type="ChEBI" id="CHEBI:18420"/>
        <note>catalytic</note>
    </ligand>
</feature>
<keyword evidence="5 15" id="KW-0963">Cytoplasm</keyword>
<evidence type="ECO:0000313" key="18">
    <source>
        <dbReference type="Proteomes" id="UP000019591"/>
    </source>
</evidence>